<protein>
    <submittedName>
        <fullName evidence="2">Uncharacterized protein</fullName>
    </submittedName>
</protein>
<name>A0A540MSK4_MALBA</name>
<organism evidence="2 3">
    <name type="scientific">Malus baccata</name>
    <name type="common">Siberian crab apple</name>
    <name type="synonym">Pyrus baccata</name>
    <dbReference type="NCBI Taxonomy" id="106549"/>
    <lineage>
        <taxon>Eukaryota</taxon>
        <taxon>Viridiplantae</taxon>
        <taxon>Streptophyta</taxon>
        <taxon>Embryophyta</taxon>
        <taxon>Tracheophyta</taxon>
        <taxon>Spermatophyta</taxon>
        <taxon>Magnoliopsida</taxon>
        <taxon>eudicotyledons</taxon>
        <taxon>Gunneridae</taxon>
        <taxon>Pentapetalae</taxon>
        <taxon>rosids</taxon>
        <taxon>fabids</taxon>
        <taxon>Rosales</taxon>
        <taxon>Rosaceae</taxon>
        <taxon>Amygdaloideae</taxon>
        <taxon>Maleae</taxon>
        <taxon>Malus</taxon>
    </lineage>
</organism>
<dbReference type="Proteomes" id="UP000315295">
    <property type="component" value="Unassembled WGS sequence"/>
</dbReference>
<dbReference type="AlphaFoldDB" id="A0A540MSK4"/>
<accession>A0A540MSK4</accession>
<comment type="caution">
    <text evidence="2">The sequence shown here is derived from an EMBL/GenBank/DDBJ whole genome shotgun (WGS) entry which is preliminary data.</text>
</comment>
<evidence type="ECO:0000313" key="3">
    <source>
        <dbReference type="Proteomes" id="UP000315295"/>
    </source>
</evidence>
<reference evidence="2 3" key="1">
    <citation type="journal article" date="2019" name="G3 (Bethesda)">
        <title>Sequencing of a Wild Apple (Malus baccata) Genome Unravels the Differences Between Cultivated and Wild Apple Species Regarding Disease Resistance and Cold Tolerance.</title>
        <authorList>
            <person name="Chen X."/>
        </authorList>
    </citation>
    <scope>NUCLEOTIDE SEQUENCE [LARGE SCALE GENOMIC DNA]</scope>
    <source>
        <strain evidence="3">cv. Shandingzi</strain>
        <tissue evidence="2">Leaves</tissue>
    </source>
</reference>
<sequence>MNWFLATQRDKEQVNPLTTRPATGSDRVKEYPPTTSLKVSSDYGHLWHPDSYGTQFTNDTLTITVNGLSLNKDWYDPRCFPLGTNREKFDAQSLQIVTQLVAADKAAHMVRSRKGAQMANINEATEDTRVPTNATALVAQVKSGAKRDDMELLTPPSKKPRLVLNSKEG</sequence>
<feature type="region of interest" description="Disordered" evidence="1">
    <location>
        <begin position="145"/>
        <end position="169"/>
    </location>
</feature>
<evidence type="ECO:0000256" key="1">
    <source>
        <dbReference type="SAM" id="MobiDB-lite"/>
    </source>
</evidence>
<dbReference type="EMBL" id="VIEB01000188">
    <property type="protein sequence ID" value="TQE01786.1"/>
    <property type="molecule type" value="Genomic_DNA"/>
</dbReference>
<gene>
    <name evidence="2" type="ORF">C1H46_012586</name>
</gene>
<evidence type="ECO:0000313" key="2">
    <source>
        <dbReference type="EMBL" id="TQE01786.1"/>
    </source>
</evidence>
<keyword evidence="3" id="KW-1185">Reference proteome</keyword>
<feature type="region of interest" description="Disordered" evidence="1">
    <location>
        <begin position="9"/>
        <end position="28"/>
    </location>
</feature>
<proteinExistence type="predicted"/>